<dbReference type="GeneID" id="90001269"/>
<feature type="compositionally biased region" description="Acidic residues" evidence="1">
    <location>
        <begin position="179"/>
        <end position="190"/>
    </location>
</feature>
<evidence type="ECO:0000256" key="1">
    <source>
        <dbReference type="SAM" id="MobiDB-lite"/>
    </source>
</evidence>
<organism evidence="2 3">
    <name type="scientific">Knufia obscura</name>
    <dbReference type="NCBI Taxonomy" id="1635080"/>
    <lineage>
        <taxon>Eukaryota</taxon>
        <taxon>Fungi</taxon>
        <taxon>Dikarya</taxon>
        <taxon>Ascomycota</taxon>
        <taxon>Pezizomycotina</taxon>
        <taxon>Eurotiomycetes</taxon>
        <taxon>Chaetothyriomycetidae</taxon>
        <taxon>Chaetothyriales</taxon>
        <taxon>Trichomeriaceae</taxon>
        <taxon>Knufia</taxon>
    </lineage>
</organism>
<feature type="compositionally biased region" description="Basic residues" evidence="1">
    <location>
        <begin position="368"/>
        <end position="382"/>
    </location>
</feature>
<comment type="caution">
    <text evidence="2">The sequence shown here is derived from an EMBL/GenBank/DDBJ whole genome shotgun (WGS) entry which is preliminary data.</text>
</comment>
<feature type="compositionally biased region" description="Polar residues" evidence="1">
    <location>
        <begin position="330"/>
        <end position="349"/>
    </location>
</feature>
<feature type="compositionally biased region" description="Low complexity" evidence="1">
    <location>
        <begin position="206"/>
        <end position="217"/>
    </location>
</feature>
<gene>
    <name evidence="2" type="ORF">PMZ80_007820</name>
</gene>
<dbReference type="RefSeq" id="XP_064728490.1">
    <property type="nucleotide sequence ID" value="XM_064876226.1"/>
</dbReference>
<reference evidence="2 3" key="1">
    <citation type="journal article" date="2023" name="Res Sq">
        <title>Genomic and morphological characterization of Knufia obscura isolated from the Mars 2020 spacecraft assembly facility.</title>
        <authorList>
            <person name="Chander A.M."/>
            <person name="Teixeira M.M."/>
            <person name="Singh N.K."/>
            <person name="Williams M.P."/>
            <person name="Parker C.W."/>
            <person name="Leo P."/>
            <person name="Stajich J.E."/>
            <person name="Torok T."/>
            <person name="Tighe S."/>
            <person name="Mason C.E."/>
            <person name="Venkateswaran K."/>
        </authorList>
    </citation>
    <scope>NUCLEOTIDE SEQUENCE [LARGE SCALE GENOMIC DNA]</scope>
    <source>
        <strain evidence="2 3">CCFEE 5817</strain>
    </source>
</reference>
<keyword evidence="3" id="KW-1185">Reference proteome</keyword>
<evidence type="ECO:0000313" key="3">
    <source>
        <dbReference type="Proteomes" id="UP001334248"/>
    </source>
</evidence>
<dbReference type="Proteomes" id="UP001334248">
    <property type="component" value="Unassembled WGS sequence"/>
</dbReference>
<dbReference type="EMBL" id="JAVHJV010000009">
    <property type="protein sequence ID" value="KAK5940400.1"/>
    <property type="molecule type" value="Genomic_DNA"/>
</dbReference>
<name>A0ABR0RJG2_9EURO</name>
<proteinExistence type="predicted"/>
<evidence type="ECO:0000313" key="2">
    <source>
        <dbReference type="EMBL" id="KAK5940400.1"/>
    </source>
</evidence>
<feature type="region of interest" description="Disordered" evidence="1">
    <location>
        <begin position="330"/>
        <end position="382"/>
    </location>
</feature>
<feature type="compositionally biased region" description="Basic and acidic residues" evidence="1">
    <location>
        <begin position="159"/>
        <end position="173"/>
    </location>
</feature>
<feature type="region of interest" description="Disordered" evidence="1">
    <location>
        <begin position="149"/>
        <end position="236"/>
    </location>
</feature>
<sequence>MNPPVPEPEACGVPSLIQALNSEKRPPEDIRKVDRVLEAIITAWFNNKEDFVVDATRLDELKRSDPRMLPDVAQKMACLNASTLKTCLTNTTSMWNAEILQARAQGFWVRGGARSDIRGILEWISLVRSNDIVQGLLSHFAIFRKTPMAPAQSSTAEVAEGRSGSRESSHETESTSQESDCESADDDETMDSAPASESDKETSIQESGSYLYGSESSGELHQDTDLASKTSGLGHDQHGAGPVGIRLVCCPILLVGVLQLTLQTAQSYTMTSMNLTIDLGSGSLPGNDPLRVMLWNLSTLSSSAAREFVLKRGLDLVELIADPENWPLTQSADSGALRQQVSQGGSDSLTADEGDNQSSVSEEEPRRPRTTFKRPSKRLRLR</sequence>
<protein>
    <submittedName>
        <fullName evidence="2">Uncharacterized protein</fullName>
    </submittedName>
</protein>
<accession>A0ABR0RJG2</accession>